<dbReference type="EMBL" id="LJJC01000015">
    <property type="protein sequence ID" value="KQL50500.1"/>
    <property type="molecule type" value="Genomic_DNA"/>
</dbReference>
<evidence type="ECO:0000313" key="1">
    <source>
        <dbReference type="EMBL" id="KQL50500.1"/>
    </source>
</evidence>
<sequence>MNEHLEIEPIKRQQDPSYPYNGRFTGTLFKQHNGTVSPISVFIDIWTGRISGFIGGRRTTGFVHYNGYTEFTLAGVYSGIHFLPPEEYRGRFIVKRPIPPWQANGSWSSPFQSGQWSLSLEEFIH</sequence>
<dbReference type="AlphaFoldDB" id="A0A0Q3WRF6"/>
<organism evidence="1 2">
    <name type="scientific">Heyndrickxia shackletonii</name>
    <dbReference type="NCBI Taxonomy" id="157838"/>
    <lineage>
        <taxon>Bacteria</taxon>
        <taxon>Bacillati</taxon>
        <taxon>Bacillota</taxon>
        <taxon>Bacilli</taxon>
        <taxon>Bacillales</taxon>
        <taxon>Bacillaceae</taxon>
        <taxon>Heyndrickxia</taxon>
    </lineage>
</organism>
<dbReference type="RefSeq" id="WP_055742111.1">
    <property type="nucleotide sequence ID" value="NZ_JAAIWL010000002.1"/>
</dbReference>
<name>A0A0Q3WRF6_9BACI</name>
<dbReference type="PATRIC" id="fig|157838.3.peg.5013"/>
<reference evidence="1 2" key="1">
    <citation type="submission" date="2015-09" db="EMBL/GenBank/DDBJ databases">
        <title>Genome sequencing project for genomic taxonomy and phylogenomics of Bacillus-like bacteria.</title>
        <authorList>
            <person name="Liu B."/>
            <person name="Wang J."/>
            <person name="Zhu Y."/>
            <person name="Liu G."/>
            <person name="Chen Q."/>
            <person name="Chen Z."/>
            <person name="Lan J."/>
            <person name="Che J."/>
            <person name="Ge C."/>
            <person name="Shi H."/>
            <person name="Pan Z."/>
            <person name="Liu X."/>
        </authorList>
    </citation>
    <scope>NUCLEOTIDE SEQUENCE [LARGE SCALE GENOMIC DNA]</scope>
    <source>
        <strain evidence="1 2">LMG 18435</strain>
    </source>
</reference>
<gene>
    <name evidence="1" type="ORF">AN964_22855</name>
</gene>
<keyword evidence="2" id="KW-1185">Reference proteome</keyword>
<protein>
    <submittedName>
        <fullName evidence="1">Uncharacterized protein</fullName>
    </submittedName>
</protein>
<accession>A0A0Q3WRF6</accession>
<dbReference type="Proteomes" id="UP000051888">
    <property type="component" value="Unassembled WGS sequence"/>
</dbReference>
<evidence type="ECO:0000313" key="2">
    <source>
        <dbReference type="Proteomes" id="UP000051888"/>
    </source>
</evidence>
<comment type="caution">
    <text evidence="1">The sequence shown here is derived from an EMBL/GenBank/DDBJ whole genome shotgun (WGS) entry which is preliminary data.</text>
</comment>
<proteinExistence type="predicted"/>